<evidence type="ECO:0000313" key="3">
    <source>
        <dbReference type="Proteomes" id="UP000601435"/>
    </source>
</evidence>
<protein>
    <recommendedName>
        <fullName evidence="4">C3H1-type domain-containing protein</fullName>
    </recommendedName>
</protein>
<evidence type="ECO:0000313" key="2">
    <source>
        <dbReference type="EMBL" id="CAE7942943.1"/>
    </source>
</evidence>
<keyword evidence="3" id="KW-1185">Reference proteome</keyword>
<dbReference type="OrthoDB" id="446013at2759"/>
<proteinExistence type="predicted"/>
<accession>A0A813CEP6</accession>
<dbReference type="EMBL" id="CAJNJA010098141">
    <property type="protein sequence ID" value="CAE7942943.1"/>
    <property type="molecule type" value="Genomic_DNA"/>
</dbReference>
<feature type="region of interest" description="Disordered" evidence="1">
    <location>
        <begin position="65"/>
        <end position="200"/>
    </location>
</feature>
<feature type="region of interest" description="Disordered" evidence="1">
    <location>
        <begin position="246"/>
        <end position="269"/>
    </location>
</feature>
<comment type="caution">
    <text evidence="2">The sequence shown here is derived from an EMBL/GenBank/DDBJ whole genome shotgun (WGS) entry which is preliminary data.</text>
</comment>
<sequence length="286" mass="30010">MADDGFDLSPGFLAAAREQLAKLKVKNTFFDVVDSEDEEGALRFGSVYSCPAKGSEEAFDAIDASDLPAGSSLPMVPAPPQVPPPLPRLQPGPERPCLLTSSPVTSPKHGSGREDEPTHTSPFKVGAEICADASDSDASRMSHSRPQRATGVADGFEEEPASSSSQTRPRPKKGFPASETFPAIEPLETRRPQQSLGSQVHGTGNCKPCAWFWRPQGCANGAECGHCHLCSAAELKARKKAKKSASQRLRAAAAAAQASPQEKQSPAGPVVAVAPGPIIVPAILLQ</sequence>
<dbReference type="AlphaFoldDB" id="A0A813CEP6"/>
<feature type="compositionally biased region" description="Pro residues" evidence="1">
    <location>
        <begin position="76"/>
        <end position="94"/>
    </location>
</feature>
<dbReference type="Proteomes" id="UP000601435">
    <property type="component" value="Unassembled WGS sequence"/>
</dbReference>
<evidence type="ECO:0000256" key="1">
    <source>
        <dbReference type="SAM" id="MobiDB-lite"/>
    </source>
</evidence>
<evidence type="ECO:0008006" key="4">
    <source>
        <dbReference type="Google" id="ProtNLM"/>
    </source>
</evidence>
<reference evidence="2" key="1">
    <citation type="submission" date="2021-02" db="EMBL/GenBank/DDBJ databases">
        <authorList>
            <person name="Dougan E. K."/>
            <person name="Rhodes N."/>
            <person name="Thang M."/>
            <person name="Chan C."/>
        </authorList>
    </citation>
    <scope>NUCLEOTIDE SEQUENCE</scope>
</reference>
<organism evidence="2 3">
    <name type="scientific">Symbiodinium necroappetens</name>
    <dbReference type="NCBI Taxonomy" id="1628268"/>
    <lineage>
        <taxon>Eukaryota</taxon>
        <taxon>Sar</taxon>
        <taxon>Alveolata</taxon>
        <taxon>Dinophyceae</taxon>
        <taxon>Suessiales</taxon>
        <taxon>Symbiodiniaceae</taxon>
        <taxon>Symbiodinium</taxon>
    </lineage>
</organism>
<gene>
    <name evidence="2" type="ORF">SNEC2469_LOCUS34854</name>
</gene>
<name>A0A813CEP6_9DINO</name>